<evidence type="ECO:0000256" key="10">
    <source>
        <dbReference type="ARBA" id="ARBA00023209"/>
    </source>
</evidence>
<evidence type="ECO:0000256" key="2">
    <source>
        <dbReference type="ARBA" id="ARBA00005189"/>
    </source>
</evidence>
<evidence type="ECO:0000256" key="4">
    <source>
        <dbReference type="ARBA" id="ARBA00022516"/>
    </source>
</evidence>
<evidence type="ECO:0000256" key="12">
    <source>
        <dbReference type="ARBA" id="ARBA00023315"/>
    </source>
</evidence>
<keyword evidence="9 15" id="KW-0472">Membrane</keyword>
<comment type="caution">
    <text evidence="17">The sequence shown here is derived from an EMBL/GenBank/DDBJ whole genome shotgun (WGS) entry which is preliminary data.</text>
</comment>
<protein>
    <recommendedName>
        <fullName evidence="16">Phospholipid/glycerol acyltransferase domain-containing protein</fullName>
    </recommendedName>
</protein>
<dbReference type="Pfam" id="PF01553">
    <property type="entry name" value="Acyltransferase"/>
    <property type="match status" value="1"/>
</dbReference>
<evidence type="ECO:0000256" key="6">
    <source>
        <dbReference type="ARBA" id="ARBA00022692"/>
    </source>
</evidence>
<dbReference type="InterPro" id="IPR002123">
    <property type="entry name" value="Plipid/glycerol_acylTrfase"/>
</dbReference>
<accession>A0AA39LH20</accession>
<evidence type="ECO:0000256" key="3">
    <source>
        <dbReference type="ARBA" id="ARBA00008655"/>
    </source>
</evidence>
<feature type="domain" description="Phospholipid/glycerol acyltransferase" evidence="16">
    <location>
        <begin position="364"/>
        <end position="475"/>
    </location>
</feature>
<evidence type="ECO:0000256" key="15">
    <source>
        <dbReference type="SAM" id="Phobius"/>
    </source>
</evidence>
<dbReference type="PANTHER" id="PTHR23063">
    <property type="entry name" value="PHOSPHOLIPID ACYLTRANSFERASE"/>
    <property type="match status" value="1"/>
</dbReference>
<feature type="compositionally biased region" description="Polar residues" evidence="14">
    <location>
        <begin position="178"/>
        <end position="193"/>
    </location>
</feature>
<dbReference type="GO" id="GO:0008654">
    <property type="term" value="P:phospholipid biosynthetic process"/>
    <property type="evidence" value="ECO:0007669"/>
    <property type="project" value="UniProtKB-KW"/>
</dbReference>
<sequence length="645" mass="73297">MTIQFFHEQRNKSAIRLLYIQGVSPVNWLPYNKEGSRRTTGQKRWEFILPMSIAAGTEHLLLFLSAFLFPPILFIVIVVVILASFGKSLGIRERYVDILIRLFEWGARQIHTTAQEKKRDSKSQLNDYDDSEEEDDDENDDDQKIEEQQKNVNNNVSNNRQSGHRLEAESDGGFASDSGVTFGSPTSHGSSNSLRRRHGSGTSIIRREASMHFNEVDADAPETVVNSRGWAVIKDSMDFVKAGMEAIIEDEVTSRFEAEQLASWNMLTRNSIVFYQFVNWKLTALWVLGFLFRYICLLPLRFCLFGIGLVFLVFSTAMIGLVPEGELKRSLNNRCMLICHRILSRSLSAVVYFHDQRNKASEGGICVANHTSPLDVTILSTDNVYALIGQRQPGLLGLMQRAISRASAHIFFERSEVRDRALVTATMREHVNDPHKLPILIFPEGTCINNTSVMMFKKGSFEVGTKIYPIAMKYDSRFGDAFWNSSEQGWFEYLMRMMTSWAIICNVWYLPAMEKLDGEDAVDFANRVKKTIAKRGGLVDLDWDGGLKRAKVPKKLVTQQQDRYFHRMARYTSYSEKPKEVSQCLSVDDDDEDPISFVAKAEFSLQDLPEDVVEDNDENCSQGNETPHPNIKEARSGDSLEGCTK</sequence>
<feature type="region of interest" description="Disordered" evidence="14">
    <location>
        <begin position="608"/>
        <end position="645"/>
    </location>
</feature>
<keyword evidence="11" id="KW-1208">Phospholipid metabolism</keyword>
<feature type="transmembrane region" description="Helical" evidence="15">
    <location>
        <begin position="298"/>
        <end position="322"/>
    </location>
</feature>
<evidence type="ECO:0000313" key="18">
    <source>
        <dbReference type="Proteomes" id="UP001175271"/>
    </source>
</evidence>
<feature type="transmembrane region" description="Helical" evidence="15">
    <location>
        <begin position="60"/>
        <end position="85"/>
    </location>
</feature>
<dbReference type="GO" id="GO:0004366">
    <property type="term" value="F:glycerol-3-phosphate O-acyltransferase activity"/>
    <property type="evidence" value="ECO:0007669"/>
    <property type="project" value="TreeGrafter"/>
</dbReference>
<dbReference type="CDD" id="cd07991">
    <property type="entry name" value="LPLAT_LPCAT1-like"/>
    <property type="match status" value="1"/>
</dbReference>
<keyword evidence="12" id="KW-0012">Acyltransferase</keyword>
<feature type="transmembrane region" description="Helical" evidence="15">
    <location>
        <begin position="272"/>
        <end position="292"/>
    </location>
</feature>
<organism evidence="17 18">
    <name type="scientific">Steinernema hermaphroditum</name>
    <dbReference type="NCBI Taxonomy" id="289476"/>
    <lineage>
        <taxon>Eukaryota</taxon>
        <taxon>Metazoa</taxon>
        <taxon>Ecdysozoa</taxon>
        <taxon>Nematoda</taxon>
        <taxon>Chromadorea</taxon>
        <taxon>Rhabditida</taxon>
        <taxon>Tylenchina</taxon>
        <taxon>Panagrolaimomorpha</taxon>
        <taxon>Strongyloidoidea</taxon>
        <taxon>Steinernematidae</taxon>
        <taxon>Steinernema</taxon>
    </lineage>
</organism>
<name>A0AA39LH20_9BILA</name>
<comment type="similarity">
    <text evidence="3">Belongs to the 1-acyl-sn-glycerol-3-phosphate acyltransferase family.</text>
</comment>
<keyword evidence="4" id="KW-0444">Lipid biosynthesis</keyword>
<comment type="pathway">
    <text evidence="13">Phospholipid metabolism.</text>
</comment>
<dbReference type="InterPro" id="IPR045252">
    <property type="entry name" value="LPCAT1-like"/>
</dbReference>
<evidence type="ECO:0000313" key="17">
    <source>
        <dbReference type="EMBL" id="KAK0396963.1"/>
    </source>
</evidence>
<evidence type="ECO:0000256" key="14">
    <source>
        <dbReference type="SAM" id="MobiDB-lite"/>
    </source>
</evidence>
<dbReference type="PANTHER" id="PTHR23063:SF2">
    <property type="entry name" value="GLYCEROL-3-PHOSPHATE ACYLTRANSFERASE 4, ISOFORM D-RELATED"/>
    <property type="match status" value="1"/>
</dbReference>
<evidence type="ECO:0000256" key="7">
    <source>
        <dbReference type="ARBA" id="ARBA00022989"/>
    </source>
</evidence>
<feature type="compositionally biased region" description="Acidic residues" evidence="14">
    <location>
        <begin position="127"/>
        <end position="144"/>
    </location>
</feature>
<keyword evidence="7 15" id="KW-1133">Transmembrane helix</keyword>
<dbReference type="Proteomes" id="UP001175271">
    <property type="component" value="Unassembled WGS sequence"/>
</dbReference>
<dbReference type="GO" id="GO:0019432">
    <property type="term" value="P:triglyceride biosynthetic process"/>
    <property type="evidence" value="ECO:0007669"/>
    <property type="project" value="TreeGrafter"/>
</dbReference>
<dbReference type="GO" id="GO:0016020">
    <property type="term" value="C:membrane"/>
    <property type="evidence" value="ECO:0007669"/>
    <property type="project" value="UniProtKB-SubCell"/>
</dbReference>
<evidence type="ECO:0000256" key="1">
    <source>
        <dbReference type="ARBA" id="ARBA00004370"/>
    </source>
</evidence>
<dbReference type="AlphaFoldDB" id="A0AA39LH20"/>
<feature type="region of interest" description="Disordered" evidence="14">
    <location>
        <begin position="113"/>
        <end position="199"/>
    </location>
</feature>
<keyword evidence="6 15" id="KW-0812">Transmembrane</keyword>
<feature type="compositionally biased region" description="Basic and acidic residues" evidence="14">
    <location>
        <begin position="630"/>
        <end position="645"/>
    </location>
</feature>
<dbReference type="SMART" id="SM00563">
    <property type="entry name" value="PlsC"/>
    <property type="match status" value="1"/>
</dbReference>
<keyword evidence="10" id="KW-0594">Phospholipid biosynthesis</keyword>
<keyword evidence="5" id="KW-0808">Transferase</keyword>
<keyword evidence="8" id="KW-0443">Lipid metabolism</keyword>
<comment type="subcellular location">
    <subcellularLocation>
        <location evidence="1">Membrane</location>
    </subcellularLocation>
</comment>
<dbReference type="GO" id="GO:0005783">
    <property type="term" value="C:endoplasmic reticulum"/>
    <property type="evidence" value="ECO:0007669"/>
    <property type="project" value="TreeGrafter"/>
</dbReference>
<dbReference type="EMBL" id="JAUCMV010000005">
    <property type="protein sequence ID" value="KAK0396963.1"/>
    <property type="molecule type" value="Genomic_DNA"/>
</dbReference>
<evidence type="ECO:0000256" key="5">
    <source>
        <dbReference type="ARBA" id="ARBA00022679"/>
    </source>
</evidence>
<comment type="pathway">
    <text evidence="2">Lipid metabolism.</text>
</comment>
<evidence type="ECO:0000256" key="8">
    <source>
        <dbReference type="ARBA" id="ARBA00023098"/>
    </source>
</evidence>
<dbReference type="SUPFAM" id="SSF69593">
    <property type="entry name" value="Glycerol-3-phosphate (1)-acyltransferase"/>
    <property type="match status" value="1"/>
</dbReference>
<evidence type="ECO:0000259" key="16">
    <source>
        <dbReference type="SMART" id="SM00563"/>
    </source>
</evidence>
<gene>
    <name evidence="17" type="ORF">QR680_001925</name>
</gene>
<reference evidence="17" key="1">
    <citation type="submission" date="2023-06" db="EMBL/GenBank/DDBJ databases">
        <title>Genomic analysis of the entomopathogenic nematode Steinernema hermaphroditum.</title>
        <authorList>
            <person name="Schwarz E.M."/>
            <person name="Heppert J.K."/>
            <person name="Baniya A."/>
            <person name="Schwartz H.T."/>
            <person name="Tan C.-H."/>
            <person name="Antoshechkin I."/>
            <person name="Sternberg P.W."/>
            <person name="Goodrich-Blair H."/>
            <person name="Dillman A.R."/>
        </authorList>
    </citation>
    <scope>NUCLEOTIDE SEQUENCE</scope>
    <source>
        <strain evidence="17">PS9179</strain>
        <tissue evidence="17">Whole animal</tissue>
    </source>
</reference>
<evidence type="ECO:0000256" key="9">
    <source>
        <dbReference type="ARBA" id="ARBA00023136"/>
    </source>
</evidence>
<keyword evidence="18" id="KW-1185">Reference proteome</keyword>
<evidence type="ECO:0000256" key="13">
    <source>
        <dbReference type="ARBA" id="ARBA00025707"/>
    </source>
</evidence>
<proteinExistence type="inferred from homology"/>
<evidence type="ECO:0000256" key="11">
    <source>
        <dbReference type="ARBA" id="ARBA00023264"/>
    </source>
</evidence>
<feature type="compositionally biased region" description="Acidic residues" evidence="14">
    <location>
        <begin position="608"/>
        <end position="618"/>
    </location>
</feature>